<accession>A0A9P1IFI1</accession>
<dbReference type="Pfam" id="PF25100">
    <property type="entry name" value="DUF7809"/>
    <property type="match status" value="1"/>
</dbReference>
<evidence type="ECO:0000256" key="1">
    <source>
        <dbReference type="SAM" id="Coils"/>
    </source>
</evidence>
<keyword evidence="4" id="KW-1185">Reference proteome</keyword>
<keyword evidence="1" id="KW-0175">Coiled coil</keyword>
<evidence type="ECO:0000313" key="4">
    <source>
        <dbReference type="Proteomes" id="UP001152747"/>
    </source>
</evidence>
<name>A0A9P1IFI1_9PELO</name>
<feature type="coiled-coil region" evidence="1">
    <location>
        <begin position="1171"/>
        <end position="1262"/>
    </location>
</feature>
<evidence type="ECO:0000259" key="2">
    <source>
        <dbReference type="Pfam" id="PF25100"/>
    </source>
</evidence>
<dbReference type="EMBL" id="CANHGI010000003">
    <property type="protein sequence ID" value="CAI5444314.1"/>
    <property type="molecule type" value="Genomic_DNA"/>
</dbReference>
<gene>
    <name evidence="3" type="ORF">CAMP_LOCUS6951</name>
</gene>
<protein>
    <recommendedName>
        <fullName evidence="2">DUF7809 domain-containing protein</fullName>
    </recommendedName>
</protein>
<evidence type="ECO:0000313" key="3">
    <source>
        <dbReference type="EMBL" id="CAI5444314.1"/>
    </source>
</evidence>
<dbReference type="InterPro" id="IPR056711">
    <property type="entry name" value="DUF7809"/>
</dbReference>
<dbReference type="Proteomes" id="UP001152747">
    <property type="component" value="Unassembled WGS sequence"/>
</dbReference>
<reference evidence="3" key="1">
    <citation type="submission" date="2022-11" db="EMBL/GenBank/DDBJ databases">
        <authorList>
            <person name="Kikuchi T."/>
        </authorList>
    </citation>
    <scope>NUCLEOTIDE SEQUENCE</scope>
    <source>
        <strain evidence="3">PS1010</strain>
    </source>
</reference>
<feature type="domain" description="DUF7809" evidence="2">
    <location>
        <begin position="153"/>
        <end position="255"/>
    </location>
</feature>
<comment type="caution">
    <text evidence="3">The sequence shown here is derived from an EMBL/GenBank/DDBJ whole genome shotgun (WGS) entry which is preliminary data.</text>
</comment>
<proteinExistence type="predicted"/>
<sequence length="1331" mass="159318">MEAIEWTPKLLKTTLEKYVMKGMLSEENKAYISKQPSTFDPLETLKHLINHSNGRLDFYGPADCLLKDLEEILKTCEAASLFLGNTNGIYYGIGANFREYYSKLDAPLIIYRFLKQETMRDKPALLLILKSHGNRIYRKLWNCNEHIEGEDLKKFLQDFNKNYEDFARESHQKNDDFRLTKYSVDEVGYILSKFFDVQNDEELLKELRDYLIDLSKRYPIRSKSMFYKTLYEECAMFSSFLKFTIEKNPHIFSPKNRTSSILRIFYSDDEDEGWILMDDLEYYAVKKGVNLSSYSRRKEDMILTVTKKNLPDLLEKIENFKIIRVKIQKTSTNWNIPIMTISGKHCKLALETFNEILQCLTLDLRWFDSVPARDFYKVNGWMEMHDVFDIKIQEIYFIATLKMDEIVRKLYEELSKFVPKEKKYEIPCNFQCSTLEDVKKELDKVSPFWKDLNQDITQLETNALGLGDPPFKKRNILNFHSNKRILGFIKLSAKIPKFFFQQKNPGIPYAGIQLIQNMYNPKTYLHSDDPNVLQNVYFEQIFVKYFEFLREFNYFLALPSGLIIYDNDYCLKLVLEESLEKYPKYRKIFELIYEVEYKKAKKSKEMKVFYLQQYEVEDFCQKMKLNIQVEDNQNKKKTGNFFWKKDFQLNDYPYEFHRLMQELRYRISISLNSSAKRRIYLRTMCEMRIEDQKEWHLFSEEVLEAFQIVLNDEKKLDESIERQLKKWEDKWKMMEFGTISVKLFETCLEVLKINKSQFCLIPDFDYAKNLVELPLRMGYDALKIQSPDRRWVYHQVQAHYLIFQFGACDIFWLKYDLNINITRETIQRAQQSQLILFEMQKIGKGYNLAEKKTPLSWMHGKSYDLQISNKHLNQLLKCMNCPPNLSNRLELVFQKYEMLLHWIICFCAKEHPEMKRILMKAVTVSMGTLRIANMQEFEDFYQGNNIEDPCDLFLFDFCIEQAHFINSNGTNLDENPFIEKHYLFDDNDPLAMYGPQKRKHIPEKSNIEKIKSFLPKVVEQVCDEQFEPIEKLWELFEKSFGKHFDPGQKIKLCQILPTLKAEFEKDPNCELEFQKIDEKEMFKRKKKIIQKEAVKKTREEVKVKYVTQTKIIENCEKCQNIEKETMEYLQKLEYFEKENVEKLNSIRQKDEDLMILKNLIGENKMKYREEIQKIKEDVGNKDLKIEQLQIELKQQREDLRIEREKLYKEVRQTTRESNENVKKLKIELENEKLLGKTRANKNEELSAEVQKLKTMLEISEENKETTKDFKNICAKFNIYEIIKKVSRNSEIYGICQSEIVGFLMDFENSQNVACFSNDFMQKYEECMKIYY</sequence>
<organism evidence="3 4">
    <name type="scientific">Caenorhabditis angaria</name>
    <dbReference type="NCBI Taxonomy" id="860376"/>
    <lineage>
        <taxon>Eukaryota</taxon>
        <taxon>Metazoa</taxon>
        <taxon>Ecdysozoa</taxon>
        <taxon>Nematoda</taxon>
        <taxon>Chromadorea</taxon>
        <taxon>Rhabditida</taxon>
        <taxon>Rhabditina</taxon>
        <taxon>Rhabditomorpha</taxon>
        <taxon>Rhabditoidea</taxon>
        <taxon>Rhabditidae</taxon>
        <taxon>Peloderinae</taxon>
        <taxon>Caenorhabditis</taxon>
    </lineage>
</organism>